<evidence type="ECO:0000259" key="7">
    <source>
        <dbReference type="PROSITE" id="PS50240"/>
    </source>
</evidence>
<organism evidence="8 9">
    <name type="scientific">Popillia japonica</name>
    <name type="common">Japanese beetle</name>
    <dbReference type="NCBI Taxonomy" id="7064"/>
    <lineage>
        <taxon>Eukaryota</taxon>
        <taxon>Metazoa</taxon>
        <taxon>Ecdysozoa</taxon>
        <taxon>Arthropoda</taxon>
        <taxon>Hexapoda</taxon>
        <taxon>Insecta</taxon>
        <taxon>Pterygota</taxon>
        <taxon>Neoptera</taxon>
        <taxon>Endopterygota</taxon>
        <taxon>Coleoptera</taxon>
        <taxon>Polyphaga</taxon>
        <taxon>Scarabaeiformia</taxon>
        <taxon>Scarabaeidae</taxon>
        <taxon>Rutelinae</taxon>
        <taxon>Popillia</taxon>
    </lineage>
</organism>
<dbReference type="SMART" id="SM00020">
    <property type="entry name" value="Tryp_SPc"/>
    <property type="match status" value="1"/>
</dbReference>
<dbReference type="PRINTS" id="PR00722">
    <property type="entry name" value="CHYMOTRYPSIN"/>
</dbReference>
<accession>A0AAW1JFG7</accession>
<comment type="caution">
    <text evidence="8">The sequence shown here is derived from an EMBL/GenBank/DDBJ whole genome shotgun (WGS) entry which is preliminary data.</text>
</comment>
<dbReference type="InterPro" id="IPR050430">
    <property type="entry name" value="Peptidase_S1"/>
</dbReference>
<dbReference type="GO" id="GO:0006508">
    <property type="term" value="P:proteolysis"/>
    <property type="evidence" value="ECO:0007669"/>
    <property type="project" value="UniProtKB-KW"/>
</dbReference>
<evidence type="ECO:0000256" key="6">
    <source>
        <dbReference type="RuleBase" id="RU363034"/>
    </source>
</evidence>
<dbReference type="InterPro" id="IPR043504">
    <property type="entry name" value="Peptidase_S1_PA_chymotrypsin"/>
</dbReference>
<feature type="domain" description="Peptidase S1" evidence="7">
    <location>
        <begin position="16"/>
        <end position="245"/>
    </location>
</feature>
<dbReference type="Gene3D" id="2.40.10.10">
    <property type="entry name" value="Trypsin-like serine proteases"/>
    <property type="match status" value="1"/>
</dbReference>
<keyword evidence="5" id="KW-1015">Disulfide bond</keyword>
<evidence type="ECO:0000313" key="8">
    <source>
        <dbReference type="EMBL" id="KAK9702080.1"/>
    </source>
</evidence>
<evidence type="ECO:0000256" key="3">
    <source>
        <dbReference type="ARBA" id="ARBA00022801"/>
    </source>
</evidence>
<dbReference type="AlphaFoldDB" id="A0AAW1JFG7"/>
<dbReference type="PROSITE" id="PS00134">
    <property type="entry name" value="TRYPSIN_HIS"/>
    <property type="match status" value="1"/>
</dbReference>
<dbReference type="SUPFAM" id="SSF50494">
    <property type="entry name" value="Trypsin-like serine proteases"/>
    <property type="match status" value="1"/>
</dbReference>
<evidence type="ECO:0000313" key="9">
    <source>
        <dbReference type="Proteomes" id="UP001458880"/>
    </source>
</evidence>
<keyword evidence="9" id="KW-1185">Reference proteome</keyword>
<dbReference type="PANTHER" id="PTHR24276:SF98">
    <property type="entry name" value="FI18310P1-RELATED"/>
    <property type="match status" value="1"/>
</dbReference>
<dbReference type="EMBL" id="JASPKY010000400">
    <property type="protein sequence ID" value="KAK9702080.1"/>
    <property type="molecule type" value="Genomic_DNA"/>
</dbReference>
<keyword evidence="2 6" id="KW-0645">Protease</keyword>
<keyword evidence="4 6" id="KW-0720">Serine protease</keyword>
<comment type="similarity">
    <text evidence="1">Belongs to the peptidase S1 family.</text>
</comment>
<evidence type="ECO:0000256" key="1">
    <source>
        <dbReference type="ARBA" id="ARBA00007664"/>
    </source>
</evidence>
<reference evidence="8 9" key="1">
    <citation type="journal article" date="2024" name="BMC Genomics">
        <title>De novo assembly and annotation of Popillia japonica's genome with initial clues to its potential as an invasive pest.</title>
        <authorList>
            <person name="Cucini C."/>
            <person name="Boschi S."/>
            <person name="Funari R."/>
            <person name="Cardaioli E."/>
            <person name="Iannotti N."/>
            <person name="Marturano G."/>
            <person name="Paoli F."/>
            <person name="Bruttini M."/>
            <person name="Carapelli A."/>
            <person name="Frati F."/>
            <person name="Nardi F."/>
        </authorList>
    </citation>
    <scope>NUCLEOTIDE SEQUENCE [LARGE SCALE GENOMIC DNA]</scope>
    <source>
        <strain evidence="8">DMR45628</strain>
    </source>
</reference>
<dbReference type="PROSITE" id="PS50240">
    <property type="entry name" value="TRYPSIN_DOM"/>
    <property type="match status" value="1"/>
</dbReference>
<dbReference type="Proteomes" id="UP001458880">
    <property type="component" value="Unassembled WGS sequence"/>
</dbReference>
<proteinExistence type="inferred from homology"/>
<sequence length="279" mass="32232">MSVNWDFHIYLKNRKIIFGLKLIILFYPVLITDIENYRTCGGSYIAPLWILTAAHCLDSTRYRIRLLPDVGKQNRLKIILSLINVGLHYIRENRTSENLFIHPFYIKNPIRNDLGLVKIQSPFPMNNHHYFAKLPSHNLDDINAEVITIKWNSSEEIVGENELPFFTLDILRLNLVKCKNEDLFDMICVGEPGRTPCSGDSGGPMVYKGEVIGVLSHLVGRNCNDTPVYYENVYTYKEWIDFIVLKDSLNNNYFSSCGIIDRYLCCALLILMNCRKVVE</sequence>
<keyword evidence="3 6" id="KW-0378">Hydrolase</keyword>
<dbReference type="InterPro" id="IPR018114">
    <property type="entry name" value="TRYPSIN_HIS"/>
</dbReference>
<dbReference type="PANTHER" id="PTHR24276">
    <property type="entry name" value="POLYSERASE-RELATED"/>
    <property type="match status" value="1"/>
</dbReference>
<dbReference type="Pfam" id="PF00089">
    <property type="entry name" value="Trypsin"/>
    <property type="match status" value="1"/>
</dbReference>
<evidence type="ECO:0000256" key="4">
    <source>
        <dbReference type="ARBA" id="ARBA00022825"/>
    </source>
</evidence>
<protein>
    <submittedName>
        <fullName evidence="8">Trypsin</fullName>
    </submittedName>
</protein>
<dbReference type="InterPro" id="IPR001314">
    <property type="entry name" value="Peptidase_S1A"/>
</dbReference>
<evidence type="ECO:0000256" key="2">
    <source>
        <dbReference type="ARBA" id="ARBA00022670"/>
    </source>
</evidence>
<dbReference type="InterPro" id="IPR001254">
    <property type="entry name" value="Trypsin_dom"/>
</dbReference>
<dbReference type="GO" id="GO:0004252">
    <property type="term" value="F:serine-type endopeptidase activity"/>
    <property type="evidence" value="ECO:0007669"/>
    <property type="project" value="InterPro"/>
</dbReference>
<dbReference type="PROSITE" id="PS00135">
    <property type="entry name" value="TRYPSIN_SER"/>
    <property type="match status" value="1"/>
</dbReference>
<dbReference type="InterPro" id="IPR033116">
    <property type="entry name" value="TRYPSIN_SER"/>
</dbReference>
<gene>
    <name evidence="8" type="ORF">QE152_g30166</name>
</gene>
<evidence type="ECO:0000256" key="5">
    <source>
        <dbReference type="ARBA" id="ARBA00023157"/>
    </source>
</evidence>
<name>A0AAW1JFG7_POPJA</name>
<dbReference type="InterPro" id="IPR009003">
    <property type="entry name" value="Peptidase_S1_PA"/>
</dbReference>